<keyword evidence="3" id="KW-1185">Reference proteome</keyword>
<name>A0A0C3QIE1_9AGAM</name>
<reference evidence="2 3" key="1">
    <citation type="submission" date="2014-04" db="EMBL/GenBank/DDBJ databases">
        <authorList>
            <consortium name="DOE Joint Genome Institute"/>
            <person name="Kuo A."/>
            <person name="Girlanda M."/>
            <person name="Perotto S."/>
            <person name="Kohler A."/>
            <person name="Nagy L.G."/>
            <person name="Floudas D."/>
            <person name="Copeland A."/>
            <person name="Barry K.W."/>
            <person name="Cichocki N."/>
            <person name="Veneault-Fourrey C."/>
            <person name="LaButti K."/>
            <person name="Lindquist E.A."/>
            <person name="Lipzen A."/>
            <person name="Lundell T."/>
            <person name="Morin E."/>
            <person name="Murat C."/>
            <person name="Sun H."/>
            <person name="Tunlid A."/>
            <person name="Henrissat B."/>
            <person name="Grigoriev I.V."/>
            <person name="Hibbett D.S."/>
            <person name="Martin F."/>
            <person name="Nordberg H.P."/>
            <person name="Cantor M.N."/>
            <person name="Hua S.X."/>
        </authorList>
    </citation>
    <scope>NUCLEOTIDE SEQUENCE [LARGE SCALE GENOMIC DNA]</scope>
    <source>
        <strain evidence="2 3">MUT 4182</strain>
    </source>
</reference>
<gene>
    <name evidence="2" type="ORF">M407DRAFT_243690</name>
</gene>
<dbReference type="Proteomes" id="UP000054248">
    <property type="component" value="Unassembled WGS sequence"/>
</dbReference>
<dbReference type="OrthoDB" id="10395444at2759"/>
<dbReference type="HOGENOM" id="CLU_2724095_0_0_1"/>
<proteinExistence type="predicted"/>
<feature type="compositionally biased region" description="Basic and acidic residues" evidence="1">
    <location>
        <begin position="56"/>
        <end position="72"/>
    </location>
</feature>
<dbReference type="AlphaFoldDB" id="A0A0C3QIE1"/>
<sequence length="72" mass="7794">MNAESNTVTKRKVASGQEPKPAEEEDQIPNAPMTETHRGRGEPGRPVIIVPPPSAQREDNEKLKDEAASSST</sequence>
<evidence type="ECO:0000313" key="3">
    <source>
        <dbReference type="Proteomes" id="UP000054248"/>
    </source>
</evidence>
<evidence type="ECO:0000313" key="2">
    <source>
        <dbReference type="EMBL" id="KIO26596.1"/>
    </source>
</evidence>
<evidence type="ECO:0000256" key="1">
    <source>
        <dbReference type="SAM" id="MobiDB-lite"/>
    </source>
</evidence>
<accession>A0A0C3QIE1</accession>
<reference evidence="3" key="2">
    <citation type="submission" date="2015-01" db="EMBL/GenBank/DDBJ databases">
        <title>Evolutionary Origins and Diversification of the Mycorrhizal Mutualists.</title>
        <authorList>
            <consortium name="DOE Joint Genome Institute"/>
            <consortium name="Mycorrhizal Genomics Consortium"/>
            <person name="Kohler A."/>
            <person name="Kuo A."/>
            <person name="Nagy L.G."/>
            <person name="Floudas D."/>
            <person name="Copeland A."/>
            <person name="Barry K.W."/>
            <person name="Cichocki N."/>
            <person name="Veneault-Fourrey C."/>
            <person name="LaButti K."/>
            <person name="Lindquist E.A."/>
            <person name="Lipzen A."/>
            <person name="Lundell T."/>
            <person name="Morin E."/>
            <person name="Murat C."/>
            <person name="Riley R."/>
            <person name="Ohm R."/>
            <person name="Sun H."/>
            <person name="Tunlid A."/>
            <person name="Henrissat B."/>
            <person name="Grigoriev I.V."/>
            <person name="Hibbett D.S."/>
            <person name="Martin F."/>
        </authorList>
    </citation>
    <scope>NUCLEOTIDE SEQUENCE [LARGE SCALE GENOMIC DNA]</scope>
    <source>
        <strain evidence="3">MUT 4182</strain>
    </source>
</reference>
<organism evidence="2 3">
    <name type="scientific">Tulasnella calospora MUT 4182</name>
    <dbReference type="NCBI Taxonomy" id="1051891"/>
    <lineage>
        <taxon>Eukaryota</taxon>
        <taxon>Fungi</taxon>
        <taxon>Dikarya</taxon>
        <taxon>Basidiomycota</taxon>
        <taxon>Agaricomycotina</taxon>
        <taxon>Agaricomycetes</taxon>
        <taxon>Cantharellales</taxon>
        <taxon>Tulasnellaceae</taxon>
        <taxon>Tulasnella</taxon>
    </lineage>
</organism>
<feature type="region of interest" description="Disordered" evidence="1">
    <location>
        <begin position="1"/>
        <end position="72"/>
    </location>
</feature>
<dbReference type="EMBL" id="KN823022">
    <property type="protein sequence ID" value="KIO26596.1"/>
    <property type="molecule type" value="Genomic_DNA"/>
</dbReference>
<protein>
    <submittedName>
        <fullName evidence="2">Uncharacterized protein</fullName>
    </submittedName>
</protein>